<comment type="catalytic activity">
    <reaction evidence="1">
        <text>S-ubiquitinyl-[E2 ubiquitin-conjugating enzyme]-L-cysteine + [acceptor protein]-L-lysine = [E2 ubiquitin-conjugating enzyme]-L-cysteine + N(6)-ubiquitinyl-[acceptor protein]-L-lysine.</text>
        <dbReference type="EC" id="2.3.2.27"/>
    </reaction>
</comment>
<feature type="compositionally biased region" description="Basic and acidic residues" evidence="9">
    <location>
        <begin position="320"/>
        <end position="337"/>
    </location>
</feature>
<keyword evidence="12" id="KW-1185">Reference proteome</keyword>
<dbReference type="InterPro" id="IPR039525">
    <property type="entry name" value="RNF126-like_zinc-ribbon"/>
</dbReference>
<evidence type="ECO:0000313" key="11">
    <source>
        <dbReference type="EMBL" id="CAA2983624.1"/>
    </source>
</evidence>
<evidence type="ECO:0000256" key="4">
    <source>
        <dbReference type="ARBA" id="ARBA00022723"/>
    </source>
</evidence>
<evidence type="ECO:0000256" key="2">
    <source>
        <dbReference type="ARBA" id="ARBA00012483"/>
    </source>
</evidence>
<dbReference type="AlphaFoldDB" id="A0A8S0RW88"/>
<dbReference type="GO" id="GO:0016874">
    <property type="term" value="F:ligase activity"/>
    <property type="evidence" value="ECO:0007669"/>
    <property type="project" value="UniProtKB-KW"/>
</dbReference>
<keyword evidence="6" id="KW-0833">Ubl conjugation pathway</keyword>
<proteinExistence type="predicted"/>
<dbReference type="PANTHER" id="PTHR15710:SF18">
    <property type="entry name" value="RING-TYPE E3 UBIQUITIN TRANSFERASE"/>
    <property type="match status" value="1"/>
</dbReference>
<dbReference type="OrthoDB" id="8062037at2759"/>
<evidence type="ECO:0000256" key="5">
    <source>
        <dbReference type="ARBA" id="ARBA00022771"/>
    </source>
</evidence>
<dbReference type="CDD" id="cd16667">
    <property type="entry name" value="RING-H2_RNF126-like"/>
    <property type="match status" value="1"/>
</dbReference>
<feature type="domain" description="RING-type" evidence="10">
    <location>
        <begin position="234"/>
        <end position="275"/>
    </location>
</feature>
<dbReference type="SUPFAM" id="SSF57850">
    <property type="entry name" value="RING/U-box"/>
    <property type="match status" value="1"/>
</dbReference>
<dbReference type="Pfam" id="PF13639">
    <property type="entry name" value="zf-RING_2"/>
    <property type="match status" value="1"/>
</dbReference>
<dbReference type="Pfam" id="PF14369">
    <property type="entry name" value="Zn_ribbon_19"/>
    <property type="match status" value="1"/>
</dbReference>
<feature type="compositionally biased region" description="Basic and acidic residues" evidence="9">
    <location>
        <begin position="91"/>
        <end position="117"/>
    </location>
</feature>
<keyword evidence="5 8" id="KW-0863">Zinc-finger</keyword>
<comment type="caution">
    <text evidence="11">The sequence shown here is derived from an EMBL/GenBank/DDBJ whole genome shotgun (WGS) entry which is preliminary data.</text>
</comment>
<dbReference type="InterPro" id="IPR001841">
    <property type="entry name" value="Znf_RING"/>
</dbReference>
<dbReference type="EC" id="2.3.2.27" evidence="2"/>
<keyword evidence="3" id="KW-0808">Transferase</keyword>
<keyword evidence="7" id="KW-0862">Zinc</keyword>
<keyword evidence="11" id="KW-0436">Ligase</keyword>
<dbReference type="GO" id="GO:0061630">
    <property type="term" value="F:ubiquitin protein ligase activity"/>
    <property type="evidence" value="ECO:0007669"/>
    <property type="project" value="UniProtKB-EC"/>
</dbReference>
<dbReference type="EMBL" id="CACTIH010003738">
    <property type="protein sequence ID" value="CAA2983624.1"/>
    <property type="molecule type" value="Genomic_DNA"/>
</dbReference>
<name>A0A8S0RW88_OLEEU</name>
<evidence type="ECO:0000256" key="9">
    <source>
        <dbReference type="SAM" id="MobiDB-lite"/>
    </source>
</evidence>
<dbReference type="InterPro" id="IPR013083">
    <property type="entry name" value="Znf_RING/FYVE/PHD"/>
</dbReference>
<accession>A0A8S0RW88</accession>
<dbReference type="PROSITE" id="PS50089">
    <property type="entry name" value="ZF_RING_2"/>
    <property type="match status" value="1"/>
</dbReference>
<dbReference type="GO" id="GO:0008270">
    <property type="term" value="F:zinc ion binding"/>
    <property type="evidence" value="ECO:0007669"/>
    <property type="project" value="UniProtKB-KW"/>
</dbReference>
<dbReference type="PANTHER" id="PTHR15710">
    <property type="entry name" value="E3 UBIQUITIN-PROTEIN LIGASE PRAJA"/>
    <property type="match status" value="1"/>
</dbReference>
<evidence type="ECO:0000256" key="7">
    <source>
        <dbReference type="ARBA" id="ARBA00022833"/>
    </source>
</evidence>
<evidence type="ECO:0000256" key="6">
    <source>
        <dbReference type="ARBA" id="ARBA00022786"/>
    </source>
</evidence>
<protein>
    <recommendedName>
        <fullName evidence="2">RING-type E3 ubiquitin transferase</fullName>
        <ecNumber evidence="2">2.3.2.27</ecNumber>
    </recommendedName>
</protein>
<dbReference type="Gene3D" id="3.30.40.10">
    <property type="entry name" value="Zinc/RING finger domain, C3HC4 (zinc finger)"/>
    <property type="match status" value="1"/>
</dbReference>
<evidence type="ECO:0000256" key="1">
    <source>
        <dbReference type="ARBA" id="ARBA00000900"/>
    </source>
</evidence>
<dbReference type="GO" id="GO:0005737">
    <property type="term" value="C:cytoplasm"/>
    <property type="evidence" value="ECO:0007669"/>
    <property type="project" value="TreeGrafter"/>
</dbReference>
<dbReference type="Gramene" id="OE9A061056T1">
    <property type="protein sequence ID" value="OE9A061056C1"/>
    <property type="gene ID" value="OE9A061056"/>
</dbReference>
<evidence type="ECO:0000256" key="8">
    <source>
        <dbReference type="PROSITE-ProRule" id="PRU00175"/>
    </source>
</evidence>
<reference evidence="11 12" key="1">
    <citation type="submission" date="2019-12" db="EMBL/GenBank/DDBJ databases">
        <authorList>
            <person name="Alioto T."/>
            <person name="Alioto T."/>
            <person name="Gomez Garrido J."/>
        </authorList>
    </citation>
    <scope>NUCLEOTIDE SEQUENCE [LARGE SCALE GENOMIC DNA]</scope>
</reference>
<evidence type="ECO:0000259" key="10">
    <source>
        <dbReference type="PROSITE" id="PS50089"/>
    </source>
</evidence>
<evidence type="ECO:0000313" key="12">
    <source>
        <dbReference type="Proteomes" id="UP000594638"/>
    </source>
</evidence>
<organism evidence="11 12">
    <name type="scientific">Olea europaea subsp. europaea</name>
    <dbReference type="NCBI Taxonomy" id="158383"/>
    <lineage>
        <taxon>Eukaryota</taxon>
        <taxon>Viridiplantae</taxon>
        <taxon>Streptophyta</taxon>
        <taxon>Embryophyta</taxon>
        <taxon>Tracheophyta</taxon>
        <taxon>Spermatophyta</taxon>
        <taxon>Magnoliopsida</taxon>
        <taxon>eudicotyledons</taxon>
        <taxon>Gunneridae</taxon>
        <taxon>Pentapetalae</taxon>
        <taxon>asterids</taxon>
        <taxon>lamiids</taxon>
        <taxon>Lamiales</taxon>
        <taxon>Oleaceae</taxon>
        <taxon>Oleeae</taxon>
        <taxon>Olea</taxon>
    </lineage>
</organism>
<feature type="region of interest" description="Disordered" evidence="9">
    <location>
        <begin position="85"/>
        <end position="126"/>
    </location>
</feature>
<dbReference type="FunFam" id="3.30.40.10:FF:000022">
    <property type="entry name" value="E3 ubiquitin-protein ligase RING1-like"/>
    <property type="match status" value="1"/>
</dbReference>
<feature type="region of interest" description="Disordered" evidence="9">
    <location>
        <begin position="320"/>
        <end position="343"/>
    </location>
</feature>
<dbReference type="GO" id="GO:0016567">
    <property type="term" value="P:protein ubiquitination"/>
    <property type="evidence" value="ECO:0007669"/>
    <property type="project" value="TreeGrafter"/>
</dbReference>
<sequence>MSSSPPRETGNGARNYQLYWCYQCHRTVRAASDNPSAVTCPRCLSQFILEIDMGRTRPVLEFTAFDPSPEARILEALSLVFDPSIGLQNPETDRRRNDRVSRRRNRVLDERHHREGSEPANRGGWLRPRRRNNLFVENGDDWGPETGILARPRTWIFLGPSGPVPADDGNSPRVRLIPPRVDPGNYFVGSGMEQLIEELTENDRPGMPPAPESAIDTIPTIKIEPSHLATSSECLVCKEEFKIGMEARELPCNHVYHSDCIVPWLRLHNSCPVCRHELPVPLESSVDSSSDTQEEGGRDQRCWRLRQVCNMWPFRSRDRPLHPDHGGTSTSDHDSRRQSCHIL</sequence>
<keyword evidence="4" id="KW-0479">Metal-binding</keyword>
<dbReference type="Proteomes" id="UP000594638">
    <property type="component" value="Unassembled WGS sequence"/>
</dbReference>
<evidence type="ECO:0000256" key="3">
    <source>
        <dbReference type="ARBA" id="ARBA00022679"/>
    </source>
</evidence>
<gene>
    <name evidence="11" type="ORF">OLEA9_A061056</name>
</gene>
<dbReference type="SMART" id="SM00184">
    <property type="entry name" value="RING"/>
    <property type="match status" value="1"/>
</dbReference>